<dbReference type="InterPro" id="IPR036056">
    <property type="entry name" value="Fibrinogen-like_C"/>
</dbReference>
<dbReference type="InterPro" id="IPR014716">
    <property type="entry name" value="Fibrinogen_a/b/g_C_1"/>
</dbReference>
<dbReference type="InParanoid" id="K1RC62"/>
<dbReference type="PANTHER" id="PTHR19143">
    <property type="entry name" value="FIBRINOGEN/TENASCIN/ANGIOPOEITIN"/>
    <property type="match status" value="1"/>
</dbReference>
<accession>K1RC62</accession>
<dbReference type="InterPro" id="IPR050373">
    <property type="entry name" value="Fibrinogen_C-term_domain"/>
</dbReference>
<name>K1RC62_MAGGI</name>
<dbReference type="Pfam" id="PF00147">
    <property type="entry name" value="Fibrinogen_C"/>
    <property type="match status" value="1"/>
</dbReference>
<dbReference type="PROSITE" id="PS51406">
    <property type="entry name" value="FIBRINOGEN_C_2"/>
    <property type="match status" value="1"/>
</dbReference>
<protein>
    <submittedName>
        <fullName evidence="1">Angiopoietin-4</fullName>
    </submittedName>
</protein>
<dbReference type="PROSITE" id="PS00514">
    <property type="entry name" value="FIBRINOGEN_C_1"/>
    <property type="match status" value="1"/>
</dbReference>
<evidence type="ECO:0000313" key="1">
    <source>
        <dbReference type="EMBL" id="EKC31676.1"/>
    </source>
</evidence>
<sequence length="181" mass="20589">MAGDITKLTAIQRRQGGSVNFNKTWSDYKNGFGVPESSYWIGNDVIHKLTNRLLNSLYVYFRFNNNSIFHQKYAEFSVGAESTNYQLHLAGPTTGSLGDRMINTGSSNTELNGMLFSTLDRDNDRYSGHCATKYSGGWWFNNCHDAYLNGPWATENWHDPWYPIIADGTNIVEVRLMIRPT</sequence>
<dbReference type="AlphaFoldDB" id="K1RC62"/>
<dbReference type="HOGENOM" id="CLU_038628_7_1_1"/>
<dbReference type="InterPro" id="IPR020837">
    <property type="entry name" value="Fibrinogen_CS"/>
</dbReference>
<organism evidence="1">
    <name type="scientific">Magallana gigas</name>
    <name type="common">Pacific oyster</name>
    <name type="synonym">Crassostrea gigas</name>
    <dbReference type="NCBI Taxonomy" id="29159"/>
    <lineage>
        <taxon>Eukaryota</taxon>
        <taxon>Metazoa</taxon>
        <taxon>Spiralia</taxon>
        <taxon>Lophotrochozoa</taxon>
        <taxon>Mollusca</taxon>
        <taxon>Bivalvia</taxon>
        <taxon>Autobranchia</taxon>
        <taxon>Pteriomorphia</taxon>
        <taxon>Ostreida</taxon>
        <taxon>Ostreoidea</taxon>
        <taxon>Ostreidae</taxon>
        <taxon>Magallana</taxon>
    </lineage>
</organism>
<dbReference type="GO" id="GO:0005615">
    <property type="term" value="C:extracellular space"/>
    <property type="evidence" value="ECO:0007669"/>
    <property type="project" value="TreeGrafter"/>
</dbReference>
<reference evidence="1" key="1">
    <citation type="journal article" date="2012" name="Nature">
        <title>The oyster genome reveals stress adaptation and complexity of shell formation.</title>
        <authorList>
            <person name="Zhang G."/>
            <person name="Fang X."/>
            <person name="Guo X."/>
            <person name="Li L."/>
            <person name="Luo R."/>
            <person name="Xu F."/>
            <person name="Yang P."/>
            <person name="Zhang L."/>
            <person name="Wang X."/>
            <person name="Qi H."/>
            <person name="Xiong Z."/>
            <person name="Que H."/>
            <person name="Xie Y."/>
            <person name="Holland P.W."/>
            <person name="Paps J."/>
            <person name="Zhu Y."/>
            <person name="Wu F."/>
            <person name="Chen Y."/>
            <person name="Wang J."/>
            <person name="Peng C."/>
            <person name="Meng J."/>
            <person name="Yang L."/>
            <person name="Liu J."/>
            <person name="Wen B."/>
            <person name="Zhang N."/>
            <person name="Huang Z."/>
            <person name="Zhu Q."/>
            <person name="Feng Y."/>
            <person name="Mount A."/>
            <person name="Hedgecock D."/>
            <person name="Xu Z."/>
            <person name="Liu Y."/>
            <person name="Domazet-Loso T."/>
            <person name="Du Y."/>
            <person name="Sun X."/>
            <person name="Zhang S."/>
            <person name="Liu B."/>
            <person name="Cheng P."/>
            <person name="Jiang X."/>
            <person name="Li J."/>
            <person name="Fan D."/>
            <person name="Wang W."/>
            <person name="Fu W."/>
            <person name="Wang T."/>
            <person name="Wang B."/>
            <person name="Zhang J."/>
            <person name="Peng Z."/>
            <person name="Li Y."/>
            <person name="Li N."/>
            <person name="Wang J."/>
            <person name="Chen M."/>
            <person name="He Y."/>
            <person name="Tan F."/>
            <person name="Song X."/>
            <person name="Zheng Q."/>
            <person name="Huang R."/>
            <person name="Yang H."/>
            <person name="Du X."/>
            <person name="Chen L."/>
            <person name="Yang M."/>
            <person name="Gaffney P.M."/>
            <person name="Wang S."/>
            <person name="Luo L."/>
            <person name="She Z."/>
            <person name="Ming Y."/>
            <person name="Huang W."/>
            <person name="Zhang S."/>
            <person name="Huang B."/>
            <person name="Zhang Y."/>
            <person name="Qu T."/>
            <person name="Ni P."/>
            <person name="Miao G."/>
            <person name="Wang J."/>
            <person name="Wang Q."/>
            <person name="Steinberg C.E."/>
            <person name="Wang H."/>
            <person name="Li N."/>
            <person name="Qian L."/>
            <person name="Zhang G."/>
            <person name="Li Y."/>
            <person name="Yang H."/>
            <person name="Liu X."/>
            <person name="Wang J."/>
            <person name="Yin Y."/>
            <person name="Wang J."/>
        </authorList>
    </citation>
    <scope>NUCLEOTIDE SEQUENCE [LARGE SCALE GENOMIC DNA]</scope>
    <source>
        <strain evidence="1">05x7-T-G4-1.051#20</strain>
    </source>
</reference>
<dbReference type="EMBL" id="JH818813">
    <property type="protein sequence ID" value="EKC31676.1"/>
    <property type="molecule type" value="Genomic_DNA"/>
</dbReference>
<dbReference type="SMART" id="SM00186">
    <property type="entry name" value="FBG"/>
    <property type="match status" value="1"/>
</dbReference>
<proteinExistence type="predicted"/>
<gene>
    <name evidence="1" type="ORF">CGI_10020018</name>
</gene>
<dbReference type="Gene3D" id="3.90.215.10">
    <property type="entry name" value="Gamma Fibrinogen, chain A, domain 1"/>
    <property type="match status" value="1"/>
</dbReference>
<dbReference type="InterPro" id="IPR002181">
    <property type="entry name" value="Fibrinogen_a/b/g_C_dom"/>
</dbReference>
<dbReference type="SUPFAM" id="SSF56496">
    <property type="entry name" value="Fibrinogen C-terminal domain-like"/>
    <property type="match status" value="1"/>
</dbReference>